<reference evidence="4 5" key="1">
    <citation type="submission" date="2020-08" db="EMBL/GenBank/DDBJ databases">
        <title>Genomic Encyclopedia of Type Strains, Phase IV (KMG-IV): sequencing the most valuable type-strain genomes for metagenomic binning, comparative biology and taxonomic classification.</title>
        <authorList>
            <person name="Goeker M."/>
        </authorList>
    </citation>
    <scope>NUCLEOTIDE SEQUENCE [LARGE SCALE GENOMIC DNA]</scope>
    <source>
        <strain evidence="4 5">DSM 103737</strain>
    </source>
</reference>
<dbReference type="GO" id="GO:0016989">
    <property type="term" value="F:sigma factor antagonist activity"/>
    <property type="evidence" value="ECO:0007669"/>
    <property type="project" value="TreeGrafter"/>
</dbReference>
<gene>
    <name evidence="4" type="ORF">GGR16_003425</name>
</gene>
<comment type="caution">
    <text evidence="4">The sequence shown here is derived from an EMBL/GenBank/DDBJ whole genome shotgun (WGS) entry which is preliminary data.</text>
</comment>
<keyword evidence="1" id="KW-0472">Membrane</keyword>
<sequence length="337" mass="36162">MAGARDKGEDPVLNEALDWLLAIENAPADQALRRARDAWIAESDENARAWRRAERTWQLTGALAGLRETPLDSAVPRPNPRQGIVAAAPAGQRPQPRRRAVPRWAAAVAAAIVAGFLLVAGHELLSRSDADYATGTAEIRDVALPDGSRLVLDARSAVDVDFSGQERHIRLLAGAAFFDVRPDAARPFVVAAEDVHVTAVGTAFSVEIGPRWLSAAVAEGRVRLDRPGGASEIAAGEEVAVDRASGSERRRQREPGDVAGWRERRLVADNETIADVVARLADHHRGLILTLDGTLAEQRVTGIYDLSRPVEALGAAVRPYGGSVHRITPYLVLVGGR</sequence>
<dbReference type="EMBL" id="JACIEN010000004">
    <property type="protein sequence ID" value="MBB4018378.1"/>
    <property type="molecule type" value="Genomic_DNA"/>
</dbReference>
<keyword evidence="1 4" id="KW-0812">Transmembrane</keyword>
<dbReference type="Pfam" id="PF16220">
    <property type="entry name" value="DUF4880"/>
    <property type="match status" value="1"/>
</dbReference>
<proteinExistence type="predicted"/>
<dbReference type="InterPro" id="IPR032623">
    <property type="entry name" value="FecR_N"/>
</dbReference>
<accession>A0A840C439</accession>
<dbReference type="PANTHER" id="PTHR30273:SF2">
    <property type="entry name" value="PROTEIN FECR"/>
    <property type="match status" value="1"/>
</dbReference>
<dbReference type="Proteomes" id="UP000577362">
    <property type="component" value="Unassembled WGS sequence"/>
</dbReference>
<evidence type="ECO:0000259" key="2">
    <source>
        <dbReference type="Pfam" id="PF04773"/>
    </source>
</evidence>
<dbReference type="InterPro" id="IPR006860">
    <property type="entry name" value="FecR"/>
</dbReference>
<dbReference type="AlphaFoldDB" id="A0A840C439"/>
<name>A0A840C439_9HYPH</name>
<keyword evidence="5" id="KW-1185">Reference proteome</keyword>
<feature type="domain" description="FecR protein" evidence="2">
    <location>
        <begin position="131"/>
        <end position="223"/>
    </location>
</feature>
<evidence type="ECO:0000313" key="4">
    <source>
        <dbReference type="EMBL" id="MBB4018378.1"/>
    </source>
</evidence>
<feature type="transmembrane region" description="Helical" evidence="1">
    <location>
        <begin position="101"/>
        <end position="120"/>
    </location>
</feature>
<dbReference type="PANTHER" id="PTHR30273">
    <property type="entry name" value="PERIPLASMIC SIGNAL SENSOR AND SIGMA FACTOR ACTIVATOR FECR-RELATED"/>
    <property type="match status" value="1"/>
</dbReference>
<evidence type="ECO:0000313" key="5">
    <source>
        <dbReference type="Proteomes" id="UP000577362"/>
    </source>
</evidence>
<dbReference type="Gene3D" id="2.60.120.1440">
    <property type="match status" value="1"/>
</dbReference>
<organism evidence="4 5">
    <name type="scientific">Chelatococcus caeni</name>
    <dbReference type="NCBI Taxonomy" id="1348468"/>
    <lineage>
        <taxon>Bacteria</taxon>
        <taxon>Pseudomonadati</taxon>
        <taxon>Pseudomonadota</taxon>
        <taxon>Alphaproteobacteria</taxon>
        <taxon>Hyphomicrobiales</taxon>
        <taxon>Chelatococcaceae</taxon>
        <taxon>Chelatococcus</taxon>
    </lineage>
</organism>
<keyword evidence="1" id="KW-1133">Transmembrane helix</keyword>
<feature type="domain" description="FecR N-terminal" evidence="3">
    <location>
        <begin position="15"/>
        <end position="55"/>
    </location>
</feature>
<protein>
    <submittedName>
        <fullName evidence="4">Transmembrane sensor</fullName>
    </submittedName>
</protein>
<dbReference type="PIRSF" id="PIRSF018266">
    <property type="entry name" value="FecR"/>
    <property type="match status" value="1"/>
</dbReference>
<evidence type="ECO:0000256" key="1">
    <source>
        <dbReference type="SAM" id="Phobius"/>
    </source>
</evidence>
<dbReference type="RefSeq" id="WP_183317354.1">
    <property type="nucleotide sequence ID" value="NZ_JACIEN010000004.1"/>
</dbReference>
<dbReference type="Pfam" id="PF04773">
    <property type="entry name" value="FecR"/>
    <property type="match status" value="1"/>
</dbReference>
<dbReference type="InterPro" id="IPR012373">
    <property type="entry name" value="Ferrdict_sens_TM"/>
</dbReference>
<evidence type="ECO:0000259" key="3">
    <source>
        <dbReference type="Pfam" id="PF16220"/>
    </source>
</evidence>